<evidence type="ECO:0000313" key="2">
    <source>
        <dbReference type="EMBL" id="MBS4199186.1"/>
    </source>
</evidence>
<keyword evidence="1" id="KW-0812">Transmembrane</keyword>
<keyword evidence="3" id="KW-1185">Reference proteome</keyword>
<feature type="transmembrane region" description="Helical" evidence="1">
    <location>
        <begin position="292"/>
        <end position="315"/>
    </location>
</feature>
<feature type="transmembrane region" description="Helical" evidence="1">
    <location>
        <begin position="255"/>
        <end position="280"/>
    </location>
</feature>
<feature type="transmembrane region" description="Helical" evidence="1">
    <location>
        <begin position="556"/>
        <end position="579"/>
    </location>
</feature>
<gene>
    <name evidence="2" type="ORF">KHA93_05895</name>
</gene>
<feature type="transmembrane region" description="Helical" evidence="1">
    <location>
        <begin position="167"/>
        <end position="187"/>
    </location>
</feature>
<proteinExistence type="predicted"/>
<keyword evidence="1" id="KW-1133">Transmembrane helix</keyword>
<feature type="transmembrane region" description="Helical" evidence="1">
    <location>
        <begin position="623"/>
        <end position="649"/>
    </location>
</feature>
<protein>
    <submittedName>
        <fullName evidence="2">Uncharacterized protein</fullName>
    </submittedName>
</protein>
<evidence type="ECO:0000256" key="1">
    <source>
        <dbReference type="SAM" id="Phobius"/>
    </source>
</evidence>
<feature type="transmembrane region" description="Helical" evidence="1">
    <location>
        <begin position="218"/>
        <end position="243"/>
    </location>
</feature>
<keyword evidence="1" id="KW-0472">Membrane</keyword>
<accession>A0A942TLZ5</accession>
<sequence length="657" mass="72146">MYKRIIVVVSVALFTLLALLAAIITDLNDRDFPQAIRSESRLNISFNKSGLSITEAFSKLEELDTSLKLGLVKIAPDLASEGDGQIFATLNDEGLPDELTWFSGDDTVKIVGKNRLANSYPDGLYLVTGNTARLNEFADTLKDAGVEVSRRDASILDSLVFVMQERGFTTVIIASLALISSLALFWLSVRARGRALRVLGGSPTMRIQMQDITEFGEALFVSAGTVAMVAAIYVVFFHGWMYVSTFLKVLISLQVVVIAISILAALIMSASAWPSAIMLATRQPAVKSLRSLAIVIQALTFVLVVASAAPAWSAYKHSSAKATEMAQWKRLADQVSIVFATDNDEMDRMEPMIGEMVKDAESIEAVALSYTYTKEMRPSVDFGEYSAVSFVNQRWLDLVTMGAKQPVVTPVSYHNILENLVHEIQEEIDILSREGHPENLFEQLQFLQPVEGSRLPVAQGGGGESLHFGDDVLFTVVPSLYDTFNDSTLTSMISSDNIVFTGVTATQQLLERHSLDVHALRDRGIKGELEVVYIAEEAILQAQFAAYLVWLQHLSLIALSVAFSVATAISALITATLQAKRDFPLRLAGRSWMRILQSRVTKELLVGILLVIIVVMLQRPNAIGIVLVTAAYGLLIVPLSHLFAVHWCFNGVSKRRI</sequence>
<dbReference type="AlphaFoldDB" id="A0A942TLZ5"/>
<dbReference type="Proteomes" id="UP000682713">
    <property type="component" value="Unassembled WGS sequence"/>
</dbReference>
<evidence type="ECO:0000313" key="3">
    <source>
        <dbReference type="Proteomes" id="UP000682713"/>
    </source>
</evidence>
<reference evidence="2 3" key="1">
    <citation type="submission" date="2021-05" db="EMBL/GenBank/DDBJ databases">
        <title>Novel Bacillus species.</title>
        <authorList>
            <person name="Liu G."/>
        </authorList>
    </citation>
    <scope>NUCLEOTIDE SEQUENCE [LARGE SCALE GENOMIC DNA]</scope>
    <source>
        <strain evidence="2 3">FJAT-49732</strain>
    </source>
</reference>
<feature type="transmembrane region" description="Helical" evidence="1">
    <location>
        <begin position="600"/>
        <end position="617"/>
    </location>
</feature>
<dbReference type="EMBL" id="JAGYPJ010000001">
    <property type="protein sequence ID" value="MBS4199186.1"/>
    <property type="molecule type" value="Genomic_DNA"/>
</dbReference>
<organism evidence="2 3">
    <name type="scientific">Lederbergia citrisecunda</name>
    <dbReference type="NCBI Taxonomy" id="2833583"/>
    <lineage>
        <taxon>Bacteria</taxon>
        <taxon>Bacillati</taxon>
        <taxon>Bacillota</taxon>
        <taxon>Bacilli</taxon>
        <taxon>Bacillales</taxon>
        <taxon>Bacillaceae</taxon>
        <taxon>Lederbergia</taxon>
    </lineage>
</organism>
<comment type="caution">
    <text evidence="2">The sequence shown here is derived from an EMBL/GenBank/DDBJ whole genome shotgun (WGS) entry which is preliminary data.</text>
</comment>
<name>A0A942TLZ5_9BACI</name>